<protein>
    <recommendedName>
        <fullName evidence="4">Secreted protein</fullName>
    </recommendedName>
</protein>
<evidence type="ECO:0000256" key="1">
    <source>
        <dbReference type="SAM" id="SignalP"/>
    </source>
</evidence>
<evidence type="ECO:0000313" key="3">
    <source>
        <dbReference type="Proteomes" id="UP000324222"/>
    </source>
</evidence>
<keyword evidence="3" id="KW-1185">Reference proteome</keyword>
<reference evidence="2 3" key="1">
    <citation type="submission" date="2019-05" db="EMBL/GenBank/DDBJ databases">
        <title>Another draft genome of Portunus trituberculatus and its Hox gene families provides insights of decapod evolution.</title>
        <authorList>
            <person name="Jeong J.-H."/>
            <person name="Song I."/>
            <person name="Kim S."/>
            <person name="Choi T."/>
            <person name="Kim D."/>
            <person name="Ryu S."/>
            <person name="Kim W."/>
        </authorList>
    </citation>
    <scope>NUCLEOTIDE SEQUENCE [LARGE SCALE GENOMIC DNA]</scope>
    <source>
        <tissue evidence="2">Muscle</tissue>
    </source>
</reference>
<dbReference type="EMBL" id="VSRR010034438">
    <property type="protein sequence ID" value="MPC72268.1"/>
    <property type="molecule type" value="Genomic_DNA"/>
</dbReference>
<feature type="chain" id="PRO_5023143147" description="Secreted protein" evidence="1">
    <location>
        <begin position="37"/>
        <end position="113"/>
    </location>
</feature>
<name>A0A5B7HU63_PORTR</name>
<feature type="signal peptide" evidence="1">
    <location>
        <begin position="1"/>
        <end position="36"/>
    </location>
</feature>
<proteinExistence type="predicted"/>
<dbReference type="AlphaFoldDB" id="A0A5B7HU63"/>
<keyword evidence="1" id="KW-0732">Signal</keyword>
<dbReference type="Proteomes" id="UP000324222">
    <property type="component" value="Unassembled WGS sequence"/>
</dbReference>
<evidence type="ECO:0000313" key="2">
    <source>
        <dbReference type="EMBL" id="MPC72268.1"/>
    </source>
</evidence>
<gene>
    <name evidence="2" type="ORF">E2C01_066566</name>
</gene>
<evidence type="ECO:0008006" key="4">
    <source>
        <dbReference type="Google" id="ProtNLM"/>
    </source>
</evidence>
<comment type="caution">
    <text evidence="2">The sequence shown here is derived from an EMBL/GenBank/DDBJ whole genome shotgun (WGS) entry which is preliminary data.</text>
</comment>
<organism evidence="2 3">
    <name type="scientific">Portunus trituberculatus</name>
    <name type="common">Swimming crab</name>
    <name type="synonym">Neptunus trituberculatus</name>
    <dbReference type="NCBI Taxonomy" id="210409"/>
    <lineage>
        <taxon>Eukaryota</taxon>
        <taxon>Metazoa</taxon>
        <taxon>Ecdysozoa</taxon>
        <taxon>Arthropoda</taxon>
        <taxon>Crustacea</taxon>
        <taxon>Multicrustacea</taxon>
        <taxon>Malacostraca</taxon>
        <taxon>Eumalacostraca</taxon>
        <taxon>Eucarida</taxon>
        <taxon>Decapoda</taxon>
        <taxon>Pleocyemata</taxon>
        <taxon>Brachyura</taxon>
        <taxon>Eubrachyura</taxon>
        <taxon>Portunoidea</taxon>
        <taxon>Portunidae</taxon>
        <taxon>Portuninae</taxon>
        <taxon>Portunus</taxon>
    </lineage>
</organism>
<accession>A0A5B7HU63</accession>
<sequence length="113" mass="12792">MSALAASCRCRRHVLPRCFKAALPMVALLFFPSTHCCCFSLSLHAPVSIEALNINITNTRHATRNAFTDCHETLRRIFPLADNTDGRKEEECFIRLALESRHVLIVVRRGVEI</sequence>